<evidence type="ECO:0000313" key="9">
    <source>
        <dbReference type="EMBL" id="VVQ25443.1"/>
    </source>
</evidence>
<dbReference type="Gene3D" id="3.40.50.720">
    <property type="entry name" value="NAD(P)-binding Rossmann-like Domain"/>
    <property type="match status" value="1"/>
</dbReference>
<reference evidence="9 10" key="1">
    <citation type="submission" date="2019-09" db="EMBL/GenBank/DDBJ databases">
        <authorList>
            <person name="Chandra G."/>
            <person name="Truman W A."/>
        </authorList>
    </citation>
    <scope>NUCLEOTIDE SEQUENCE [LARGE SCALE GENOMIC DNA]</scope>
    <source>
        <strain evidence="9">PS928</strain>
    </source>
</reference>
<dbReference type="Pfam" id="PF16363">
    <property type="entry name" value="GDP_Man_Dehyd"/>
    <property type="match status" value="1"/>
</dbReference>
<keyword evidence="5" id="KW-0520">NAD</keyword>
<evidence type="ECO:0000313" key="10">
    <source>
        <dbReference type="Proteomes" id="UP000381378"/>
    </source>
</evidence>
<name>A0A5E7VRZ9_PSEFL</name>
<evidence type="ECO:0000256" key="3">
    <source>
        <dbReference type="ARBA" id="ARBA00008178"/>
    </source>
</evidence>
<dbReference type="NCBIfam" id="NF007490">
    <property type="entry name" value="PRK10084.1"/>
    <property type="match status" value="1"/>
</dbReference>
<comment type="cofactor">
    <cofactor evidence="2 7">
        <name>NAD(+)</name>
        <dbReference type="ChEBI" id="CHEBI:57540"/>
    </cofactor>
</comment>
<comment type="similarity">
    <text evidence="3 7">Belongs to the NAD(P)-dependent epimerase/dehydratase family. dTDP-glucose dehydratase subfamily.</text>
</comment>
<gene>
    <name evidence="9" type="primary">rfbB_2</name>
    <name evidence="9" type="ORF">PS928_06031</name>
</gene>
<evidence type="ECO:0000256" key="1">
    <source>
        <dbReference type="ARBA" id="ARBA00001539"/>
    </source>
</evidence>
<dbReference type="Proteomes" id="UP000381378">
    <property type="component" value="Unassembled WGS sequence"/>
</dbReference>
<dbReference type="NCBIfam" id="TIGR01181">
    <property type="entry name" value="dTDP_gluc_dehyt"/>
    <property type="match status" value="1"/>
</dbReference>
<proteinExistence type="inferred from homology"/>
<evidence type="ECO:0000256" key="7">
    <source>
        <dbReference type="RuleBase" id="RU004473"/>
    </source>
</evidence>
<dbReference type="CDD" id="cd05246">
    <property type="entry name" value="dTDP_GD_SDR_e"/>
    <property type="match status" value="1"/>
</dbReference>
<protein>
    <recommendedName>
        <fullName evidence="4 7">dTDP-glucose 4,6-dehydratase</fullName>
        <ecNumber evidence="4 7">4.2.1.46</ecNumber>
    </recommendedName>
</protein>
<keyword evidence="6 7" id="KW-0456">Lyase</keyword>
<dbReference type="InterPro" id="IPR005888">
    <property type="entry name" value="dTDP_Gluc_deHydtase"/>
</dbReference>
<dbReference type="InterPro" id="IPR016040">
    <property type="entry name" value="NAD(P)-bd_dom"/>
</dbReference>
<organism evidence="9 10">
    <name type="scientific">Pseudomonas fluorescens</name>
    <dbReference type="NCBI Taxonomy" id="294"/>
    <lineage>
        <taxon>Bacteria</taxon>
        <taxon>Pseudomonadati</taxon>
        <taxon>Pseudomonadota</taxon>
        <taxon>Gammaproteobacteria</taxon>
        <taxon>Pseudomonadales</taxon>
        <taxon>Pseudomonadaceae</taxon>
        <taxon>Pseudomonas</taxon>
    </lineage>
</organism>
<dbReference type="OrthoDB" id="9803010at2"/>
<dbReference type="Gene3D" id="3.90.25.10">
    <property type="entry name" value="UDP-galactose 4-epimerase, domain 1"/>
    <property type="match status" value="1"/>
</dbReference>
<dbReference type="EC" id="4.2.1.46" evidence="4 7"/>
<evidence type="ECO:0000256" key="4">
    <source>
        <dbReference type="ARBA" id="ARBA00011990"/>
    </source>
</evidence>
<dbReference type="EMBL" id="CABVJF010000034">
    <property type="protein sequence ID" value="VVQ25443.1"/>
    <property type="molecule type" value="Genomic_DNA"/>
</dbReference>
<feature type="domain" description="NAD(P)-binding" evidence="8">
    <location>
        <begin position="20"/>
        <end position="340"/>
    </location>
</feature>
<sequence length="372" mass="41953">MTDSVSDALFQFKEIKLKILVTGGAGFIGSAVVRHIIANTKDSVVNLDKLTYAGNLESLGESAKSDRYTFERVDICDAAQLQRVFDAHRPDAVMHLAAESHVDRSISGPSDFIQTNIVGTYTLLEAVRRYWKSLDVSAQENFRFHHISTDEVYGDLDGPEDLFTELTPYQPSSPYSASKASSDHLVRAWSRTYGLPAIVTNCSNNYGPCHFPEKLIPLVILNALEGKPLPIYGKGDQVRDWLYVEDHARALYKVVTEGEVGETYNIGGHNEKKNLEVVHTVCALLDELCPESPHRPHAKLITYVQDRPGHDQRYAIDAGKIQRELGWTPEETFESGIRKTVEWYLNNQPWVEHVKSGSYQQWIDQNYAERQA</sequence>
<dbReference type="GO" id="GO:0009225">
    <property type="term" value="P:nucleotide-sugar metabolic process"/>
    <property type="evidence" value="ECO:0007669"/>
    <property type="project" value="InterPro"/>
</dbReference>
<evidence type="ECO:0000256" key="6">
    <source>
        <dbReference type="ARBA" id="ARBA00023239"/>
    </source>
</evidence>
<dbReference type="AlphaFoldDB" id="A0A5E7VRZ9"/>
<dbReference type="FunFam" id="3.40.50.720:FF:000108">
    <property type="entry name" value="dTDP-glucose 4,6-dehydratase"/>
    <property type="match status" value="1"/>
</dbReference>
<accession>A0A5E7VRZ9</accession>
<dbReference type="InterPro" id="IPR036291">
    <property type="entry name" value="NAD(P)-bd_dom_sf"/>
</dbReference>
<comment type="catalytic activity">
    <reaction evidence="1 7">
        <text>dTDP-alpha-D-glucose = dTDP-4-dehydro-6-deoxy-alpha-D-glucose + H2O</text>
        <dbReference type="Rhea" id="RHEA:17221"/>
        <dbReference type="ChEBI" id="CHEBI:15377"/>
        <dbReference type="ChEBI" id="CHEBI:57477"/>
        <dbReference type="ChEBI" id="CHEBI:57649"/>
        <dbReference type="EC" id="4.2.1.46"/>
    </reaction>
</comment>
<evidence type="ECO:0000259" key="8">
    <source>
        <dbReference type="Pfam" id="PF16363"/>
    </source>
</evidence>
<dbReference type="SUPFAM" id="SSF51735">
    <property type="entry name" value="NAD(P)-binding Rossmann-fold domains"/>
    <property type="match status" value="1"/>
</dbReference>
<dbReference type="GO" id="GO:0008460">
    <property type="term" value="F:dTDP-glucose 4,6-dehydratase activity"/>
    <property type="evidence" value="ECO:0007669"/>
    <property type="project" value="UniProtKB-EC"/>
</dbReference>
<evidence type="ECO:0000256" key="2">
    <source>
        <dbReference type="ARBA" id="ARBA00001911"/>
    </source>
</evidence>
<evidence type="ECO:0000256" key="5">
    <source>
        <dbReference type="ARBA" id="ARBA00023027"/>
    </source>
</evidence>
<dbReference type="PANTHER" id="PTHR43000">
    <property type="entry name" value="DTDP-D-GLUCOSE 4,6-DEHYDRATASE-RELATED"/>
    <property type="match status" value="1"/>
</dbReference>